<accession>A0ABX7XXC0</accession>
<proteinExistence type="predicted"/>
<evidence type="ECO:0000313" key="1">
    <source>
        <dbReference type="EMBL" id="QUB86230.1"/>
    </source>
</evidence>
<dbReference type="EMBL" id="CP072369">
    <property type="protein sequence ID" value="QUB86230.1"/>
    <property type="molecule type" value="Genomic_DNA"/>
</dbReference>
<name>A0ABX7XXC0_9BACT</name>
<gene>
    <name evidence="1" type="ORF">J5A51_00110</name>
</gene>
<evidence type="ECO:0000313" key="2">
    <source>
        <dbReference type="Proteomes" id="UP000682005"/>
    </source>
</evidence>
<organism evidence="1 2">
    <name type="scientific">Prevotella fusca JCM 17724</name>
    <dbReference type="NCBI Taxonomy" id="1236517"/>
    <lineage>
        <taxon>Bacteria</taxon>
        <taxon>Pseudomonadati</taxon>
        <taxon>Bacteroidota</taxon>
        <taxon>Bacteroidia</taxon>
        <taxon>Bacteroidales</taxon>
        <taxon>Prevotellaceae</taxon>
        <taxon>Prevotella</taxon>
    </lineage>
</organism>
<dbReference type="Proteomes" id="UP000682005">
    <property type="component" value="Chromosome 2"/>
</dbReference>
<keyword evidence="2" id="KW-1185">Reference proteome</keyword>
<reference evidence="1 2" key="1">
    <citation type="submission" date="2021-03" db="EMBL/GenBank/DDBJ databases">
        <title>Human Oral Microbial Genomes.</title>
        <authorList>
            <person name="Johnston C.D."/>
            <person name="Chen T."/>
            <person name="Dewhirst F.E."/>
        </authorList>
    </citation>
    <scope>NUCLEOTIDE SEQUENCE [LARGE SCALE GENOMIC DNA]</scope>
    <source>
        <strain evidence="1 2">W1435</strain>
    </source>
</reference>
<sequence>METEPKAYTPVWYDYPKSDGLTKKDKVQDKNAEKANTYYALPSSTNNLFPY</sequence>
<protein>
    <submittedName>
        <fullName evidence="1">Fatty acid-binding protein DegV</fullName>
    </submittedName>
</protein>